<sequence length="285" mass="31588">MIKLLVGARANVDAQDCHGQSPLFFAPSREVCAQLGAVKADVNILNHKGQSALHLAAHAGLNDAVMWLADCMKPAALNAQDRHGRTAVYCAAHSNLKSTILLLQDKGADVTLRPRKYRSSKDPGTSTRIIVYRLNLTTTCTLHCNICPQLCLLLNLCRGLVVEPALKYSVSRSKVVSRHFICFFSSLYFSILFVFSSLYFSVATTVSPQALLRVGVSRSKALRPNASMKRRRRPLLRFEWLLQLLLLLWLLMLLCLVVVVFAVVFSCLFFSPAVPCLLLAWSATP</sequence>
<keyword evidence="2" id="KW-0040">ANK repeat</keyword>
<organism evidence="4 5">
    <name type="scientific">Polarella glacialis</name>
    <name type="common">Dinoflagellate</name>
    <dbReference type="NCBI Taxonomy" id="89957"/>
    <lineage>
        <taxon>Eukaryota</taxon>
        <taxon>Sar</taxon>
        <taxon>Alveolata</taxon>
        <taxon>Dinophyceae</taxon>
        <taxon>Suessiales</taxon>
        <taxon>Suessiaceae</taxon>
        <taxon>Polarella</taxon>
    </lineage>
</organism>
<dbReference type="OrthoDB" id="285735at2759"/>
<gene>
    <name evidence="4" type="ORF">PGLA1383_LOCUS54503</name>
</gene>
<keyword evidence="3" id="KW-1133">Transmembrane helix</keyword>
<feature type="transmembrane region" description="Helical" evidence="3">
    <location>
        <begin position="240"/>
        <end position="270"/>
    </location>
</feature>
<dbReference type="SUPFAM" id="SSF48403">
    <property type="entry name" value="Ankyrin repeat"/>
    <property type="match status" value="1"/>
</dbReference>
<accession>A0A813HLL2</accession>
<evidence type="ECO:0000313" key="4">
    <source>
        <dbReference type="EMBL" id="CAE8639472.1"/>
    </source>
</evidence>
<evidence type="ECO:0000256" key="2">
    <source>
        <dbReference type="ARBA" id="ARBA00023043"/>
    </source>
</evidence>
<dbReference type="Proteomes" id="UP000654075">
    <property type="component" value="Unassembled WGS sequence"/>
</dbReference>
<reference evidence="4" key="1">
    <citation type="submission" date="2021-02" db="EMBL/GenBank/DDBJ databases">
        <authorList>
            <person name="Dougan E. K."/>
            <person name="Rhodes N."/>
            <person name="Thang M."/>
            <person name="Chan C."/>
        </authorList>
    </citation>
    <scope>NUCLEOTIDE SEQUENCE</scope>
</reference>
<dbReference type="Gene3D" id="1.25.40.20">
    <property type="entry name" value="Ankyrin repeat-containing domain"/>
    <property type="match status" value="1"/>
</dbReference>
<dbReference type="EMBL" id="CAJNNV010032257">
    <property type="protein sequence ID" value="CAE8639472.1"/>
    <property type="molecule type" value="Genomic_DNA"/>
</dbReference>
<protein>
    <submittedName>
        <fullName evidence="4">Uncharacterized protein</fullName>
    </submittedName>
</protein>
<dbReference type="Pfam" id="PF12796">
    <property type="entry name" value="Ank_2"/>
    <property type="match status" value="1"/>
</dbReference>
<keyword evidence="3" id="KW-0472">Membrane</keyword>
<evidence type="ECO:0000313" key="5">
    <source>
        <dbReference type="Proteomes" id="UP000654075"/>
    </source>
</evidence>
<dbReference type="PANTHER" id="PTHR24189:SF50">
    <property type="entry name" value="ANKYRIN REPEAT AND SOCS BOX PROTEIN 2"/>
    <property type="match status" value="1"/>
</dbReference>
<dbReference type="InterPro" id="IPR050745">
    <property type="entry name" value="Multifunctional_regulatory"/>
</dbReference>
<dbReference type="InterPro" id="IPR002110">
    <property type="entry name" value="Ankyrin_rpt"/>
</dbReference>
<keyword evidence="3" id="KW-0812">Transmembrane</keyword>
<evidence type="ECO:0000256" key="3">
    <source>
        <dbReference type="SAM" id="Phobius"/>
    </source>
</evidence>
<keyword evidence="5" id="KW-1185">Reference proteome</keyword>
<evidence type="ECO:0000256" key="1">
    <source>
        <dbReference type="ARBA" id="ARBA00022737"/>
    </source>
</evidence>
<proteinExistence type="predicted"/>
<dbReference type="InterPro" id="IPR036770">
    <property type="entry name" value="Ankyrin_rpt-contain_sf"/>
</dbReference>
<name>A0A813HLL2_POLGL</name>
<dbReference type="SMART" id="SM00248">
    <property type="entry name" value="ANK"/>
    <property type="match status" value="2"/>
</dbReference>
<dbReference type="AlphaFoldDB" id="A0A813HLL2"/>
<dbReference type="PANTHER" id="PTHR24189">
    <property type="entry name" value="MYOTROPHIN"/>
    <property type="match status" value="1"/>
</dbReference>
<feature type="transmembrane region" description="Helical" evidence="3">
    <location>
        <begin position="180"/>
        <end position="202"/>
    </location>
</feature>
<keyword evidence="1" id="KW-0677">Repeat</keyword>
<comment type="caution">
    <text evidence="4">The sequence shown here is derived from an EMBL/GenBank/DDBJ whole genome shotgun (WGS) entry which is preliminary data.</text>
</comment>